<name>A0A1M6TBS7_9FLAO</name>
<dbReference type="OrthoDB" id="9787815at2"/>
<feature type="transmembrane region" description="Helical" evidence="6">
    <location>
        <begin position="145"/>
        <end position="165"/>
    </location>
</feature>
<feature type="transmembrane region" description="Helical" evidence="6">
    <location>
        <begin position="171"/>
        <end position="193"/>
    </location>
</feature>
<feature type="transmembrane region" description="Helical" evidence="6">
    <location>
        <begin position="330"/>
        <end position="353"/>
    </location>
</feature>
<evidence type="ECO:0000313" key="9">
    <source>
        <dbReference type="Proteomes" id="UP000184498"/>
    </source>
</evidence>
<dbReference type="GO" id="GO:0016020">
    <property type="term" value="C:membrane"/>
    <property type="evidence" value="ECO:0007669"/>
    <property type="project" value="UniProtKB-SubCell"/>
</dbReference>
<evidence type="ECO:0000259" key="7">
    <source>
        <dbReference type="PROSITE" id="PS50850"/>
    </source>
</evidence>
<dbReference type="InterPro" id="IPR020846">
    <property type="entry name" value="MFS_dom"/>
</dbReference>
<reference evidence="9" key="1">
    <citation type="submission" date="2016-11" db="EMBL/GenBank/DDBJ databases">
        <authorList>
            <person name="Varghese N."/>
            <person name="Submissions S."/>
        </authorList>
    </citation>
    <scope>NUCLEOTIDE SEQUENCE [LARGE SCALE GENOMIC DNA]</scope>
    <source>
        <strain evidence="9">DSM 18016</strain>
    </source>
</reference>
<keyword evidence="9" id="KW-1185">Reference proteome</keyword>
<evidence type="ECO:0000256" key="5">
    <source>
        <dbReference type="ARBA" id="ARBA00023136"/>
    </source>
</evidence>
<dbReference type="Gene3D" id="1.20.1250.20">
    <property type="entry name" value="MFS general substrate transporter like domains"/>
    <property type="match status" value="1"/>
</dbReference>
<evidence type="ECO:0000256" key="3">
    <source>
        <dbReference type="ARBA" id="ARBA00022692"/>
    </source>
</evidence>
<feature type="transmembrane region" description="Helical" evidence="6">
    <location>
        <begin position="48"/>
        <end position="65"/>
    </location>
</feature>
<dbReference type="GO" id="GO:0022857">
    <property type="term" value="F:transmembrane transporter activity"/>
    <property type="evidence" value="ECO:0007669"/>
    <property type="project" value="InterPro"/>
</dbReference>
<comment type="subcellular location">
    <subcellularLocation>
        <location evidence="1">Membrane</location>
        <topology evidence="1">Multi-pass membrane protein</topology>
    </subcellularLocation>
</comment>
<dbReference type="PANTHER" id="PTHR12778">
    <property type="entry name" value="SOLUTE CARRIER FAMILY 33 ACETYL-COA TRANSPORTER -RELATED"/>
    <property type="match status" value="1"/>
</dbReference>
<dbReference type="InterPro" id="IPR011701">
    <property type="entry name" value="MFS"/>
</dbReference>
<dbReference type="EMBL" id="FRAM01000003">
    <property type="protein sequence ID" value="SHK54430.1"/>
    <property type="molecule type" value="Genomic_DNA"/>
</dbReference>
<dbReference type="AlphaFoldDB" id="A0A1M6TBS7"/>
<dbReference type="PROSITE" id="PS50850">
    <property type="entry name" value="MFS"/>
    <property type="match status" value="1"/>
</dbReference>
<accession>A0A1M6TBS7</accession>
<feature type="transmembrane region" description="Helical" evidence="6">
    <location>
        <begin position="276"/>
        <end position="295"/>
    </location>
</feature>
<keyword evidence="4 6" id="KW-1133">Transmembrane helix</keyword>
<dbReference type="InterPro" id="IPR004752">
    <property type="entry name" value="AmpG_permease/AT-1"/>
</dbReference>
<dbReference type="SUPFAM" id="SSF103473">
    <property type="entry name" value="MFS general substrate transporter"/>
    <property type="match status" value="1"/>
</dbReference>
<feature type="domain" description="Major facilitator superfamily (MFS) profile" evidence="7">
    <location>
        <begin position="234"/>
        <end position="425"/>
    </location>
</feature>
<sequence length="425" mass="47389">MKIKTKAGGARPLLWIPTLYFAMGLPFVTINATSGIMFKNMGVSDAKIAFWTAFIILPWTLKPLWSPFLEIYMTKRFFAITTQLACGILFALLTVTLPLADFFSKSIAILSLIAFCGATHDIAADGIYIHSLSNGQQAKYVGWQGAFYNLAKIFSIGFLVYIAGILEKQYGVTKCWICIMFMYSIVMIILSVYHHLILPKDQPELQRAVSSEQIFRELWEVISSFFTKRNIVWSITFIILYRFAEGFAMKIAPLFFKAAREDGGLGLSTSQIGLIYGTYGSAAFIFGSVLAGYFISKKGLKKSLLWLCAIFNIPFAVYAVLAIFQPTDIATISSAVIFEYFGYGFGFVALILYMMQQVAPGKNATAHYAFATGIMNLGVMIPGMLSGLLSDWLGYRMFFIWVLVATIPAFLVSIFVPFSYPDSQK</sequence>
<evidence type="ECO:0000256" key="4">
    <source>
        <dbReference type="ARBA" id="ARBA00022989"/>
    </source>
</evidence>
<feature type="transmembrane region" description="Helical" evidence="6">
    <location>
        <begin position="77"/>
        <end position="100"/>
    </location>
</feature>
<evidence type="ECO:0000256" key="1">
    <source>
        <dbReference type="ARBA" id="ARBA00004141"/>
    </source>
</evidence>
<evidence type="ECO:0000256" key="6">
    <source>
        <dbReference type="SAM" id="Phobius"/>
    </source>
</evidence>
<feature type="transmembrane region" description="Helical" evidence="6">
    <location>
        <begin position="12"/>
        <end position="36"/>
    </location>
</feature>
<dbReference type="InterPro" id="IPR036259">
    <property type="entry name" value="MFS_trans_sf"/>
</dbReference>
<dbReference type="RefSeq" id="WP_072999070.1">
    <property type="nucleotide sequence ID" value="NZ_FRAM01000003.1"/>
</dbReference>
<evidence type="ECO:0000256" key="2">
    <source>
        <dbReference type="ARBA" id="ARBA00022448"/>
    </source>
</evidence>
<feature type="transmembrane region" description="Helical" evidence="6">
    <location>
        <begin position="365"/>
        <end position="385"/>
    </location>
</feature>
<protein>
    <submittedName>
        <fullName evidence="8">MFS transporter, PAT family, beta-lactamase induction signal transducer AmpG</fullName>
    </submittedName>
</protein>
<organism evidence="8 9">
    <name type="scientific">Epilithonimonas mollis</name>
    <dbReference type="NCBI Taxonomy" id="216903"/>
    <lineage>
        <taxon>Bacteria</taxon>
        <taxon>Pseudomonadati</taxon>
        <taxon>Bacteroidota</taxon>
        <taxon>Flavobacteriia</taxon>
        <taxon>Flavobacteriales</taxon>
        <taxon>Weeksellaceae</taxon>
        <taxon>Chryseobacterium group</taxon>
        <taxon>Epilithonimonas</taxon>
    </lineage>
</organism>
<feature type="transmembrane region" description="Helical" evidence="6">
    <location>
        <begin position="304"/>
        <end position="324"/>
    </location>
</feature>
<proteinExistence type="predicted"/>
<feature type="transmembrane region" description="Helical" evidence="6">
    <location>
        <begin position="397"/>
        <end position="420"/>
    </location>
</feature>
<keyword evidence="2" id="KW-0813">Transport</keyword>
<keyword evidence="5 6" id="KW-0472">Membrane</keyword>
<evidence type="ECO:0000313" key="8">
    <source>
        <dbReference type="EMBL" id="SHK54430.1"/>
    </source>
</evidence>
<dbReference type="STRING" id="216903.SAMN05444371_2776"/>
<dbReference type="Pfam" id="PF07690">
    <property type="entry name" value="MFS_1"/>
    <property type="match status" value="1"/>
</dbReference>
<gene>
    <name evidence="8" type="ORF">SAMN05444371_2776</name>
</gene>
<dbReference type="PANTHER" id="PTHR12778:SF10">
    <property type="entry name" value="MAJOR FACILITATOR SUPERFAMILY DOMAIN-CONTAINING PROTEIN 3"/>
    <property type="match status" value="1"/>
</dbReference>
<keyword evidence="3 6" id="KW-0812">Transmembrane</keyword>
<dbReference type="Proteomes" id="UP000184498">
    <property type="component" value="Unassembled WGS sequence"/>
</dbReference>